<protein>
    <submittedName>
        <fullName evidence="1">Uncharacterized protein</fullName>
    </submittedName>
</protein>
<dbReference type="Proteomes" id="UP000821865">
    <property type="component" value="Chromosome 3"/>
</dbReference>
<comment type="caution">
    <text evidence="1">The sequence shown here is derived from an EMBL/GenBank/DDBJ whole genome shotgun (WGS) entry which is preliminary data.</text>
</comment>
<name>A0ACB8D2T6_DERSI</name>
<sequence>MRPRKRYLDAGGDVTDLPYTTRKRLLEIPSVSHAVDTATQQATVQDRACSIPLATCNPADLESDEDSDVPSASPPREESGLSSCGVLPPYNEPTLQPEPAEEEEPTLSPDDLLALAVNFAIEYALPWKAVEALQRLLAYVLRRSDLPVTVNELPPHIRSKHVFTTQLWYGQSHPEMGLLMGSFVQEMEDLMQGGITWTDGTTFISSQVHPFSCSADAQQGQ</sequence>
<evidence type="ECO:0000313" key="1">
    <source>
        <dbReference type="EMBL" id="KAH7958671.1"/>
    </source>
</evidence>
<keyword evidence="2" id="KW-1185">Reference proteome</keyword>
<dbReference type="EMBL" id="CM023472">
    <property type="protein sequence ID" value="KAH7958671.1"/>
    <property type="molecule type" value="Genomic_DNA"/>
</dbReference>
<organism evidence="1 2">
    <name type="scientific">Dermacentor silvarum</name>
    <name type="common">Tick</name>
    <dbReference type="NCBI Taxonomy" id="543639"/>
    <lineage>
        <taxon>Eukaryota</taxon>
        <taxon>Metazoa</taxon>
        <taxon>Ecdysozoa</taxon>
        <taxon>Arthropoda</taxon>
        <taxon>Chelicerata</taxon>
        <taxon>Arachnida</taxon>
        <taxon>Acari</taxon>
        <taxon>Parasitiformes</taxon>
        <taxon>Ixodida</taxon>
        <taxon>Ixodoidea</taxon>
        <taxon>Ixodidae</taxon>
        <taxon>Rhipicephalinae</taxon>
        <taxon>Dermacentor</taxon>
    </lineage>
</organism>
<gene>
    <name evidence="1" type="ORF">HPB49_004135</name>
</gene>
<evidence type="ECO:0000313" key="2">
    <source>
        <dbReference type="Proteomes" id="UP000821865"/>
    </source>
</evidence>
<accession>A0ACB8D2T6</accession>
<reference evidence="1" key="1">
    <citation type="submission" date="2020-05" db="EMBL/GenBank/DDBJ databases">
        <title>Large-scale comparative analyses of tick genomes elucidate their genetic diversity and vector capacities.</title>
        <authorList>
            <person name="Jia N."/>
            <person name="Wang J."/>
            <person name="Shi W."/>
            <person name="Du L."/>
            <person name="Sun Y."/>
            <person name="Zhan W."/>
            <person name="Jiang J."/>
            <person name="Wang Q."/>
            <person name="Zhang B."/>
            <person name="Ji P."/>
            <person name="Sakyi L.B."/>
            <person name="Cui X."/>
            <person name="Yuan T."/>
            <person name="Jiang B."/>
            <person name="Yang W."/>
            <person name="Lam T.T.-Y."/>
            <person name="Chang Q."/>
            <person name="Ding S."/>
            <person name="Wang X."/>
            <person name="Zhu J."/>
            <person name="Ruan X."/>
            <person name="Zhao L."/>
            <person name="Wei J."/>
            <person name="Que T."/>
            <person name="Du C."/>
            <person name="Cheng J."/>
            <person name="Dai P."/>
            <person name="Han X."/>
            <person name="Huang E."/>
            <person name="Gao Y."/>
            <person name="Liu J."/>
            <person name="Shao H."/>
            <person name="Ye R."/>
            <person name="Li L."/>
            <person name="Wei W."/>
            <person name="Wang X."/>
            <person name="Wang C."/>
            <person name="Yang T."/>
            <person name="Huo Q."/>
            <person name="Li W."/>
            <person name="Guo W."/>
            <person name="Chen H."/>
            <person name="Zhou L."/>
            <person name="Ni X."/>
            <person name="Tian J."/>
            <person name="Zhou Y."/>
            <person name="Sheng Y."/>
            <person name="Liu T."/>
            <person name="Pan Y."/>
            <person name="Xia L."/>
            <person name="Li J."/>
            <person name="Zhao F."/>
            <person name="Cao W."/>
        </authorList>
    </citation>
    <scope>NUCLEOTIDE SEQUENCE</scope>
    <source>
        <strain evidence="1">Dsil-2018</strain>
    </source>
</reference>
<proteinExistence type="predicted"/>